<accession>A0ABQ9X7M7</accession>
<sequence length="956" mass="103906">MTSYKFLNIPTDCTNLAPSDQHPIYTLAHRTRSNRIDITNGVEGQDVEITRCTFYKMTNSNGAPAIHFHGTVGNTKIDECSFFDCNGTSTWAGAVHVSSDLRLLASITFSSCVVTVVKSFTIIDDQNGKATFTIEVEHDVIGELVVVVENLESTRPSSPPPIPRSLAFSFPTAAKIATRTVDVGDTELIQSAAAEYKLRRAGIANWLVHTLRVKSRTVSFTDETKTQIVLSLDCDGLVRDGYSILVKTGSTERNISLAVGSDGKTLLATGQIYPIDGSVFTFSTDYEIVAVKDEWGRALIVPEAVTFRTPDEPARLIKMTHDGFDSTGEHLIMKVRGRQMPVGTYTITLSPGGETFNVVFGELKEGETLEERDSEPFPIRIFGENKKISFDTSYTINTAFDASDSPILVSQSETEMTTPSEPARITAITGKDYLDDKKEIRLSWEGRLMKKGPYTATLSVNGSSTAKTTLTLPFDSSESTSTTTETLFKSASNGLKYSTTYVVTGVKDKLDEPVFYNSGMTFTTIAEPTRLLSISSQVNCTDLNTTTLTLTGHQVATGTATLTVVLSSVVVGLETDSDKINLPVSFTRSGDKSTGTVLIPLNPTPKLAYSRTYRIVSLSSADYIDTTLTFSTPSQPGRIKTVEPLTYGILDTEVTITVTGVHCPSSDVIITLRKDGTSEETNLTFTCVSDQKFEYTATVWSATGNVELVEGATYTLVKTGTSGVFVDSGLKVAIGAASSRIVSLGDFTNGDDLNTTRIAVTGEKMSAGTYTLRFLDSTHYQATGDENFVETEIVFTTETEGTMLINLYPTAQLIYGHTYSIKSFTIPEYVSEKVINHITTLTAPTEPSRLEGVTPVLSDDEQNVILMFEGRAFGFSVYELTLQQATSNSEIVISLVRNEDGTLSCSISTDNSSPKRVVFGEVYTISQITKDSAPIIINPEAKQFTVPFSPLLKSIS</sequence>
<dbReference type="Proteomes" id="UP001281761">
    <property type="component" value="Unassembled WGS sequence"/>
</dbReference>
<evidence type="ECO:0000313" key="1">
    <source>
        <dbReference type="EMBL" id="KAK2947888.1"/>
    </source>
</evidence>
<evidence type="ECO:0000313" key="2">
    <source>
        <dbReference type="Proteomes" id="UP001281761"/>
    </source>
</evidence>
<protein>
    <submittedName>
        <fullName evidence="1">Uncharacterized protein</fullName>
    </submittedName>
</protein>
<proteinExistence type="predicted"/>
<keyword evidence="2" id="KW-1185">Reference proteome</keyword>
<gene>
    <name evidence="1" type="ORF">BLNAU_17213</name>
</gene>
<reference evidence="1 2" key="1">
    <citation type="journal article" date="2022" name="bioRxiv">
        <title>Genomics of Preaxostyla Flagellates Illuminates Evolutionary Transitions and the Path Towards Mitochondrial Loss.</title>
        <authorList>
            <person name="Novak L.V.F."/>
            <person name="Treitli S.C."/>
            <person name="Pyrih J."/>
            <person name="Halakuc P."/>
            <person name="Pipaliya S.V."/>
            <person name="Vacek V."/>
            <person name="Brzon O."/>
            <person name="Soukal P."/>
            <person name="Eme L."/>
            <person name="Dacks J.B."/>
            <person name="Karnkowska A."/>
            <person name="Elias M."/>
            <person name="Hampl V."/>
        </authorList>
    </citation>
    <scope>NUCLEOTIDE SEQUENCE [LARGE SCALE GENOMIC DNA]</scope>
    <source>
        <strain evidence="1">NAU3</strain>
        <tissue evidence="1">Gut</tissue>
    </source>
</reference>
<dbReference type="EMBL" id="JARBJD010000189">
    <property type="protein sequence ID" value="KAK2947888.1"/>
    <property type="molecule type" value="Genomic_DNA"/>
</dbReference>
<organism evidence="1 2">
    <name type="scientific">Blattamonas nauphoetae</name>
    <dbReference type="NCBI Taxonomy" id="2049346"/>
    <lineage>
        <taxon>Eukaryota</taxon>
        <taxon>Metamonada</taxon>
        <taxon>Preaxostyla</taxon>
        <taxon>Oxymonadida</taxon>
        <taxon>Blattamonas</taxon>
    </lineage>
</organism>
<comment type="caution">
    <text evidence="1">The sequence shown here is derived from an EMBL/GenBank/DDBJ whole genome shotgun (WGS) entry which is preliminary data.</text>
</comment>
<name>A0ABQ9X7M7_9EUKA</name>